<accession>F2QYH5</accession>
<dbReference type="HOGENOM" id="CLU_2121945_0_0_1"/>
<proteinExistence type="predicted"/>
<reference key="2">
    <citation type="submission" date="2011-04" db="EMBL/GenBank/DDBJ databases">
        <title>High-quality genome sequence of Pichia pastoris CBS 7435.</title>
        <authorList>
            <person name="Kueberl A."/>
            <person name="Schneider J."/>
            <person name="Thallinger G.G."/>
            <person name="Anderl I."/>
            <person name="Wibberg D."/>
            <person name="Hajek T."/>
            <person name="Jaenicke S."/>
            <person name="Brinkrolf K."/>
            <person name="Goesmann A."/>
            <person name="Szczepanowski R."/>
            <person name="Puehler A."/>
            <person name="Schwab H."/>
            <person name="Glieder A."/>
            <person name="Pichler H."/>
        </authorList>
    </citation>
    <scope>NUCLEOTIDE SEQUENCE</scope>
    <source>
        <strain>CBS 7435</strain>
    </source>
</reference>
<gene>
    <name evidence="2" type="ordered locus">PP7435_Chr4-0278</name>
</gene>
<evidence type="ECO:0000256" key="1">
    <source>
        <dbReference type="SAM" id="MobiDB-lite"/>
    </source>
</evidence>
<feature type="region of interest" description="Disordered" evidence="1">
    <location>
        <begin position="1"/>
        <end position="28"/>
    </location>
</feature>
<dbReference type="EMBL" id="FR839631">
    <property type="protein sequence ID" value="CCA40453.1"/>
    <property type="molecule type" value="Genomic_DNA"/>
</dbReference>
<keyword evidence="3" id="KW-1185">Reference proteome</keyword>
<sequence>MLQATIGARDDKRSDEETAAGPDFTTHPVLTEEDLGSWRIERQRKKKELARNSVAPGYHKLLGAQERTVGTHGCMCIRNLERTLVCPPSPLNTLIDCVNYPPQDNAPFLDVEEY</sequence>
<evidence type="ECO:0000313" key="3">
    <source>
        <dbReference type="Proteomes" id="UP000006853"/>
    </source>
</evidence>
<dbReference type="Proteomes" id="UP000006853">
    <property type="component" value="Chromosome 4"/>
</dbReference>
<dbReference type="AlphaFoldDB" id="F2QYH5"/>
<protein>
    <submittedName>
        <fullName evidence="2">Uncharacterized protein</fullName>
    </submittedName>
</protein>
<reference evidence="2 3" key="1">
    <citation type="journal article" date="2011" name="J. Biotechnol.">
        <title>High-quality genome sequence of Pichia pastoris CBS7435.</title>
        <authorList>
            <person name="Kuberl A."/>
            <person name="Schneider J."/>
            <person name="Thallinger G.G."/>
            <person name="Anderl I."/>
            <person name="Wibberg D."/>
            <person name="Hajek T."/>
            <person name="Jaenicke S."/>
            <person name="Brinkrolf K."/>
            <person name="Goesmann A."/>
            <person name="Szczepanowski R."/>
            <person name="Puhler A."/>
            <person name="Schwab H."/>
            <person name="Glieder A."/>
            <person name="Pichler H."/>
        </authorList>
    </citation>
    <scope>NUCLEOTIDE SEQUENCE [LARGE SCALE GENOMIC DNA]</scope>
    <source>
        <strain evidence="3">ATCC 76273 / CBS 7435 / CECT 11047 / NRRL Y-11430 / Wegner 21-1</strain>
    </source>
</reference>
<name>F2QYH5_KOMPC</name>
<evidence type="ECO:0000313" key="2">
    <source>
        <dbReference type="EMBL" id="CCA40453.1"/>
    </source>
</evidence>
<organism evidence="2 3">
    <name type="scientific">Komagataella phaffii (strain ATCC 76273 / CBS 7435 / CECT 11047 / NRRL Y-11430 / Wegner 21-1)</name>
    <name type="common">Yeast</name>
    <name type="synonym">Pichia pastoris</name>
    <dbReference type="NCBI Taxonomy" id="981350"/>
    <lineage>
        <taxon>Eukaryota</taxon>
        <taxon>Fungi</taxon>
        <taxon>Dikarya</taxon>
        <taxon>Ascomycota</taxon>
        <taxon>Saccharomycotina</taxon>
        <taxon>Pichiomycetes</taxon>
        <taxon>Pichiales</taxon>
        <taxon>Pichiaceae</taxon>
        <taxon>Komagataella</taxon>
    </lineage>
</organism>
<reference evidence="2 3" key="3">
    <citation type="journal article" date="2016" name="FEMS Yeast Res.">
        <title>Curation of the genome annotation of Pichia pastoris (Komagataella phaffii) CBS7435 from gene level to protein function.</title>
        <authorList>
            <person name="Valli M."/>
            <person name="Tatto N.E."/>
            <person name="Peymann A."/>
            <person name="Gruber C."/>
            <person name="Landes N."/>
            <person name="Ekker H."/>
            <person name="Thallinger G.G."/>
            <person name="Mattanovich D."/>
            <person name="Gasser B."/>
            <person name="Graf A.B."/>
        </authorList>
    </citation>
    <scope>GENOME REANNOTATION</scope>
    <source>
        <strain evidence="2 3">ATCC 76273 / CBS 7435 / CECT 11047 / NRRL Y-11430 / Wegner 21-1</strain>
    </source>
</reference>